<gene>
    <name evidence="1" type="ORF">PITCH_A230112</name>
</gene>
<evidence type="ECO:0000313" key="1">
    <source>
        <dbReference type="EMBL" id="SPD74426.1"/>
    </source>
</evidence>
<dbReference type="Pfam" id="PF14076">
    <property type="entry name" value="DUF4258"/>
    <property type="match status" value="1"/>
</dbReference>
<dbReference type="EMBL" id="OJIN01000146">
    <property type="protein sequence ID" value="SPD74426.1"/>
    <property type="molecule type" value="Genomic_DNA"/>
</dbReference>
<name>A0A445MY70_9BACT</name>
<proteinExistence type="predicted"/>
<accession>A0A445MY70</accession>
<sequence length="94" mass="10769">MNKAQAKTYLRRFANLYFNTTKHCRERMAERDVTVDDILNVVHWGEVIEIEEDKEHGNWICTVKGVDIEGEELVFVAAIDENKGSVLCITVKGD</sequence>
<reference evidence="1" key="1">
    <citation type="submission" date="2018-01" db="EMBL/GenBank/DDBJ databases">
        <authorList>
            <person name="Regsiter A."/>
            <person name="William W."/>
        </authorList>
    </citation>
    <scope>NUCLEOTIDE SEQUENCE</scope>
    <source>
        <strain evidence="1">TRIP AH-1</strain>
    </source>
</reference>
<dbReference type="InterPro" id="IPR025354">
    <property type="entry name" value="DUF4258"/>
</dbReference>
<dbReference type="AlphaFoldDB" id="A0A445MY70"/>
<protein>
    <recommendedName>
        <fullName evidence="2">DUF4258 domain-containing protein</fullName>
    </recommendedName>
</protein>
<organism evidence="1">
    <name type="scientific">uncultured Desulfobacterium sp</name>
    <dbReference type="NCBI Taxonomy" id="201089"/>
    <lineage>
        <taxon>Bacteria</taxon>
        <taxon>Pseudomonadati</taxon>
        <taxon>Thermodesulfobacteriota</taxon>
        <taxon>Desulfobacteria</taxon>
        <taxon>Desulfobacterales</taxon>
        <taxon>Desulfobacteriaceae</taxon>
        <taxon>Desulfobacterium</taxon>
        <taxon>environmental samples</taxon>
    </lineage>
</organism>
<evidence type="ECO:0008006" key="2">
    <source>
        <dbReference type="Google" id="ProtNLM"/>
    </source>
</evidence>